<feature type="chain" id="PRO_5012927256" description="TrbC/VIRB2 family protein" evidence="2">
    <location>
        <begin position="29"/>
        <end position="145"/>
    </location>
</feature>
<gene>
    <name evidence="3" type="ORF">AUJ23_02745</name>
</gene>
<keyword evidence="1" id="KW-1133">Transmembrane helix</keyword>
<evidence type="ECO:0008006" key="5">
    <source>
        <dbReference type="Google" id="ProtNLM"/>
    </source>
</evidence>
<evidence type="ECO:0000256" key="2">
    <source>
        <dbReference type="SAM" id="SignalP"/>
    </source>
</evidence>
<evidence type="ECO:0000313" key="3">
    <source>
        <dbReference type="EMBL" id="OIO18945.1"/>
    </source>
</evidence>
<evidence type="ECO:0000256" key="1">
    <source>
        <dbReference type="SAM" id="Phobius"/>
    </source>
</evidence>
<protein>
    <recommendedName>
        <fullName evidence="5">TrbC/VIRB2 family protein</fullName>
    </recommendedName>
</protein>
<proteinExistence type="predicted"/>
<keyword evidence="1" id="KW-0472">Membrane</keyword>
<feature type="signal peptide" evidence="2">
    <location>
        <begin position="1"/>
        <end position="28"/>
    </location>
</feature>
<dbReference type="AlphaFoldDB" id="A0A1J4U6I6"/>
<sequence>MKNKKIWQSLIVFLFIFSFLLFGYQAFAANIPTCDRKDDPLGLDCVKESSGLSDADPRIIIVKIINVSLGLLGIIATVLIIYSGFLWMTSGGEQTKVDKARKIIFSAIIGLVIILMAFAITRYVSASLFEATTGNVYPTGSYYYY</sequence>
<feature type="transmembrane region" description="Helical" evidence="1">
    <location>
        <begin position="59"/>
        <end position="82"/>
    </location>
</feature>
<dbReference type="InterPro" id="IPR043993">
    <property type="entry name" value="T4SS_pilin"/>
</dbReference>
<feature type="transmembrane region" description="Helical" evidence="1">
    <location>
        <begin position="103"/>
        <end position="124"/>
    </location>
</feature>
<dbReference type="STRING" id="1805238.AUJ23_02745"/>
<organism evidence="3 4">
    <name type="scientific">Candidatus Magasanikbacteria bacterium CG1_02_32_51</name>
    <dbReference type="NCBI Taxonomy" id="1805238"/>
    <lineage>
        <taxon>Bacteria</taxon>
        <taxon>Candidatus Magasanikiibacteriota</taxon>
    </lineage>
</organism>
<dbReference type="Pfam" id="PF18895">
    <property type="entry name" value="T4SS_pilin"/>
    <property type="match status" value="1"/>
</dbReference>
<evidence type="ECO:0000313" key="4">
    <source>
        <dbReference type="Proteomes" id="UP000181941"/>
    </source>
</evidence>
<keyword evidence="1" id="KW-0812">Transmembrane</keyword>
<keyword evidence="2" id="KW-0732">Signal</keyword>
<comment type="caution">
    <text evidence="3">The sequence shown here is derived from an EMBL/GenBank/DDBJ whole genome shotgun (WGS) entry which is preliminary data.</text>
</comment>
<name>A0A1J4U6I6_9BACT</name>
<dbReference type="Proteomes" id="UP000181941">
    <property type="component" value="Unassembled WGS sequence"/>
</dbReference>
<dbReference type="EMBL" id="MNVC01000031">
    <property type="protein sequence ID" value="OIO18945.1"/>
    <property type="molecule type" value="Genomic_DNA"/>
</dbReference>
<accession>A0A1J4U6I6</accession>
<reference evidence="3 4" key="1">
    <citation type="journal article" date="2016" name="Environ. Microbiol.">
        <title>Genomic resolution of a cold subsurface aquifer community provides metabolic insights for novel microbes adapted to high CO concentrations.</title>
        <authorList>
            <person name="Probst A.J."/>
            <person name="Castelle C.J."/>
            <person name="Singh A."/>
            <person name="Brown C.T."/>
            <person name="Anantharaman K."/>
            <person name="Sharon I."/>
            <person name="Hug L.A."/>
            <person name="Burstein D."/>
            <person name="Emerson J.B."/>
            <person name="Thomas B.C."/>
            <person name="Banfield J.F."/>
        </authorList>
    </citation>
    <scope>NUCLEOTIDE SEQUENCE [LARGE SCALE GENOMIC DNA]</scope>
    <source>
        <strain evidence="3">CG1_02_32_51</strain>
    </source>
</reference>